<protein>
    <recommendedName>
        <fullName evidence="5">Lipoprotein</fullName>
    </recommendedName>
</protein>
<dbReference type="Proteomes" id="UP000294963">
    <property type="component" value="Unassembled WGS sequence"/>
</dbReference>
<evidence type="ECO:0000256" key="2">
    <source>
        <dbReference type="SAM" id="MobiDB-lite"/>
    </source>
</evidence>
<proteinExistence type="predicted"/>
<comment type="caution">
    <text evidence="3">The sequence shown here is derived from an EMBL/GenBank/DDBJ whole genome shotgun (WGS) entry which is preliminary data.</text>
</comment>
<dbReference type="OrthoDB" id="6713313at2"/>
<dbReference type="PROSITE" id="PS51257">
    <property type="entry name" value="PROKAR_LIPOPROTEIN"/>
    <property type="match status" value="1"/>
</dbReference>
<gene>
    <name evidence="3" type="ORF">EC844_12316</name>
</gene>
<reference evidence="3 4" key="1">
    <citation type="submission" date="2019-03" db="EMBL/GenBank/DDBJ databases">
        <title>Genomic analyses of the natural microbiome of Caenorhabditis elegans.</title>
        <authorList>
            <person name="Samuel B."/>
        </authorList>
    </citation>
    <scope>NUCLEOTIDE SEQUENCE [LARGE SCALE GENOMIC DNA]</scope>
    <source>
        <strain evidence="3 4">JUb89</strain>
    </source>
</reference>
<evidence type="ECO:0000313" key="3">
    <source>
        <dbReference type="EMBL" id="TCM62772.1"/>
    </source>
</evidence>
<feature type="compositionally biased region" description="Low complexity" evidence="2">
    <location>
        <begin position="27"/>
        <end position="38"/>
    </location>
</feature>
<keyword evidence="4" id="KW-1185">Reference proteome</keyword>
<organism evidence="3 4">
    <name type="scientific">Acinetobacter calcoaceticus</name>
    <dbReference type="NCBI Taxonomy" id="471"/>
    <lineage>
        <taxon>Bacteria</taxon>
        <taxon>Pseudomonadati</taxon>
        <taxon>Pseudomonadota</taxon>
        <taxon>Gammaproteobacteria</taxon>
        <taxon>Moraxellales</taxon>
        <taxon>Moraxellaceae</taxon>
        <taxon>Acinetobacter</taxon>
        <taxon>Acinetobacter calcoaceticus/baumannii complex</taxon>
    </lineage>
</organism>
<evidence type="ECO:0008006" key="5">
    <source>
        <dbReference type="Google" id="ProtNLM"/>
    </source>
</evidence>
<evidence type="ECO:0000313" key="4">
    <source>
        <dbReference type="Proteomes" id="UP000294963"/>
    </source>
</evidence>
<feature type="compositionally biased region" description="Polar residues" evidence="2">
    <location>
        <begin position="39"/>
        <end position="62"/>
    </location>
</feature>
<dbReference type="AlphaFoldDB" id="A0A4R1XIT0"/>
<accession>A0A4R1XIT0</accession>
<sequence length="207" mass="22638">MIHKRFLNGIGPVAIMTATLGLLGCNPTPDASSPTSSTQNDSENASKQDTAFEQDSSSNSEKNLPDLESLKSGNMLYIVRDVAEMQSNAGSYIEQLKQSQSELQQAISSQDTATLQQSVTKLNTQLTELNQRLNGLSLKSQEVESIRRQILEVNQQALNTPLLNGKADLSKVNFEQIEKQLNSIQMDMLQLASLLIPKGDAEAENKS</sequence>
<dbReference type="EMBL" id="SLVJ01000023">
    <property type="protein sequence ID" value="TCM62772.1"/>
    <property type="molecule type" value="Genomic_DNA"/>
</dbReference>
<feature type="region of interest" description="Disordered" evidence="2">
    <location>
        <begin position="27"/>
        <end position="67"/>
    </location>
</feature>
<evidence type="ECO:0000256" key="1">
    <source>
        <dbReference type="SAM" id="Coils"/>
    </source>
</evidence>
<name>A0A4R1XIT0_ACICA</name>
<feature type="coiled-coil region" evidence="1">
    <location>
        <begin position="112"/>
        <end position="139"/>
    </location>
</feature>
<keyword evidence="1" id="KW-0175">Coiled coil</keyword>